<reference evidence="2 3" key="1">
    <citation type="submission" date="2020-05" db="EMBL/GenBank/DDBJ databases">
        <title>Genomic Encyclopedia of Type Strains, Phase IV (KMG-V): Genome sequencing to study the core and pangenomes of soil and plant-associated prokaryotes.</title>
        <authorList>
            <person name="Whitman W."/>
        </authorList>
    </citation>
    <scope>NUCLEOTIDE SEQUENCE [LARGE SCALE GENOMIC DNA]</scope>
    <source>
        <strain evidence="2 3">9A</strain>
    </source>
</reference>
<gene>
    <name evidence="2" type="ORF">HNP98_001435</name>
</gene>
<keyword evidence="1" id="KW-0732">Signal</keyword>
<dbReference type="Proteomes" id="UP000779507">
    <property type="component" value="Unassembled WGS sequence"/>
</dbReference>
<feature type="signal peptide" evidence="1">
    <location>
        <begin position="1"/>
        <end position="26"/>
    </location>
</feature>
<proteinExistence type="predicted"/>
<evidence type="ECO:0000256" key="1">
    <source>
        <dbReference type="SAM" id="SignalP"/>
    </source>
</evidence>
<sequence length="245" mass="25945">MTTTRLLTTAACVLALLAGPPRAAHAQKVRQPTDGGQPAAAARPARLQPLFGGLTPAQATAAYGADKVAAIAKSFASKEEASAFFATKGYEYLSENQPDTAAYRFNLAWLLNPRNADAYRGLGVVASSQPTPDASIALLLQALALAPTNALVLSDLGTSYLIRYGTGKKKKDLAVGTETLQRAVAADATNAVAWQQLARGYYYQEKYPQAWEAVHKGQALSTSSLDFSLVSDLLAKQPDPQGTFK</sequence>
<organism evidence="2 3">
    <name type="scientific">Hymenobacter caeli</name>
    <dbReference type="NCBI Taxonomy" id="2735894"/>
    <lineage>
        <taxon>Bacteria</taxon>
        <taxon>Pseudomonadati</taxon>
        <taxon>Bacteroidota</taxon>
        <taxon>Cytophagia</taxon>
        <taxon>Cytophagales</taxon>
        <taxon>Hymenobacteraceae</taxon>
        <taxon>Hymenobacter</taxon>
    </lineage>
</organism>
<accession>A0ABX2FN91</accession>
<dbReference type="SUPFAM" id="SSF48452">
    <property type="entry name" value="TPR-like"/>
    <property type="match status" value="1"/>
</dbReference>
<feature type="chain" id="PRO_5047190409" evidence="1">
    <location>
        <begin position="27"/>
        <end position="245"/>
    </location>
</feature>
<comment type="caution">
    <text evidence="2">The sequence shown here is derived from an EMBL/GenBank/DDBJ whole genome shotgun (WGS) entry which is preliminary data.</text>
</comment>
<dbReference type="Gene3D" id="1.25.40.10">
    <property type="entry name" value="Tetratricopeptide repeat domain"/>
    <property type="match status" value="1"/>
</dbReference>
<name>A0ABX2FN91_9BACT</name>
<evidence type="ECO:0000313" key="3">
    <source>
        <dbReference type="Proteomes" id="UP000779507"/>
    </source>
</evidence>
<dbReference type="RefSeq" id="WP_173809362.1">
    <property type="nucleotide sequence ID" value="NZ_JABSNP010000005.1"/>
</dbReference>
<dbReference type="InterPro" id="IPR011990">
    <property type="entry name" value="TPR-like_helical_dom_sf"/>
</dbReference>
<dbReference type="EMBL" id="JABSNP010000005">
    <property type="protein sequence ID" value="NRT18614.1"/>
    <property type="molecule type" value="Genomic_DNA"/>
</dbReference>
<keyword evidence="3" id="KW-1185">Reference proteome</keyword>
<protein>
    <submittedName>
        <fullName evidence="2">Tfp pilus assembly protein PilF</fullName>
    </submittedName>
</protein>
<evidence type="ECO:0000313" key="2">
    <source>
        <dbReference type="EMBL" id="NRT18614.1"/>
    </source>
</evidence>